<dbReference type="EMBL" id="KD088802">
    <property type="protein sequence ID" value="EMS61909.1"/>
    <property type="molecule type" value="Genomic_DNA"/>
</dbReference>
<proteinExistence type="predicted"/>
<feature type="compositionally biased region" description="Low complexity" evidence="1">
    <location>
        <begin position="661"/>
        <end position="670"/>
    </location>
</feature>
<feature type="compositionally biased region" description="Basic and acidic residues" evidence="1">
    <location>
        <begin position="679"/>
        <end position="704"/>
    </location>
</feature>
<reference evidence="2" key="1">
    <citation type="journal article" date="2013" name="Nature">
        <title>Draft genome of the wheat A-genome progenitor Triticum urartu.</title>
        <authorList>
            <person name="Ling H.Q."/>
            <person name="Zhao S."/>
            <person name="Liu D."/>
            <person name="Wang J."/>
            <person name="Sun H."/>
            <person name="Zhang C."/>
            <person name="Fan H."/>
            <person name="Li D."/>
            <person name="Dong L."/>
            <person name="Tao Y."/>
            <person name="Gao C."/>
            <person name="Wu H."/>
            <person name="Li Y."/>
            <person name="Cui Y."/>
            <person name="Guo X."/>
            <person name="Zheng S."/>
            <person name="Wang B."/>
            <person name="Yu K."/>
            <person name="Liang Q."/>
            <person name="Yang W."/>
            <person name="Lou X."/>
            <person name="Chen J."/>
            <person name="Feng M."/>
            <person name="Jian J."/>
            <person name="Zhang X."/>
            <person name="Luo G."/>
            <person name="Jiang Y."/>
            <person name="Liu J."/>
            <person name="Wang Z."/>
            <person name="Sha Y."/>
            <person name="Zhang B."/>
            <person name="Wu H."/>
            <person name="Tang D."/>
            <person name="Shen Q."/>
            <person name="Xue P."/>
            <person name="Zou S."/>
            <person name="Wang X."/>
            <person name="Liu X."/>
            <person name="Wang F."/>
            <person name="Yang Y."/>
            <person name="An X."/>
            <person name="Dong Z."/>
            <person name="Zhang K."/>
            <person name="Zhang X."/>
            <person name="Luo M.C."/>
            <person name="Dvorak J."/>
            <person name="Tong Y."/>
            <person name="Wang J."/>
            <person name="Yang H."/>
            <person name="Li Z."/>
            <person name="Wang D."/>
            <person name="Zhang A."/>
            <person name="Wang J."/>
        </authorList>
    </citation>
    <scope>NUCLEOTIDE SEQUENCE</scope>
</reference>
<dbReference type="SUPFAM" id="SSF81383">
    <property type="entry name" value="F-box domain"/>
    <property type="match status" value="1"/>
</dbReference>
<feature type="compositionally biased region" description="Polar residues" evidence="1">
    <location>
        <begin position="527"/>
        <end position="536"/>
    </location>
</feature>
<feature type="compositionally biased region" description="Low complexity" evidence="1">
    <location>
        <begin position="786"/>
        <end position="797"/>
    </location>
</feature>
<gene>
    <name evidence="2" type="ORF">TRIUR3_31203</name>
</gene>
<evidence type="ECO:0000256" key="1">
    <source>
        <dbReference type="SAM" id="MobiDB-lite"/>
    </source>
</evidence>
<dbReference type="Gene3D" id="1.20.1280.50">
    <property type="match status" value="1"/>
</dbReference>
<sequence length="1208" mass="132518">MPLCIPLGPSKAISDKSRWSFRRRSTRHRVLKNSDISEPETLSSSKAKADVAPSNNVYSSTYSYASEKPLHLEKPDEKIVLQEKPDEKSLLEEKPDEKQTEKTTEKPVDQIIERSIEQPDEKITETPSEEPAERISEKPVEEPAEKDVEELDEKPDESISVSPTEVKQDETASLVDRSVPDPEEDHVESAAIVIQSGIRTYNARQELSNHKDLVKLQAVIRGHLVRRQAAESLQCLLAIVKTQGLVRTHQAQQSSGRFQDTLVRSSSEKLLHNGFALKLMDNMSTSKSMNIRCDASETDATWKWMERWTTLILPTTEGHLLENAENSGLVVEKMEEDAHREEKVVPLDSDISFPKLVPDDVEETLRPSESSAFVEETPRSFDLSGLEAPECVPEETSMLETKGDPAPELIEKVDDDAEQLTDSKTENVVEQSLDFSGQQSTQTGPSREPSPVPEKSEHPSEDTMDAYNLEQSPEMEARSAARKACNPAFAAAQMKFEELTSAVSRSNSSSFLDAPSKSKVHTPRSLGGTSPKQNIETVAPGSTVGHDAKIIPAASECGTEISISSTLDSPDRSEADGGEIVMEMGALGDPVLEQAHVESGKPDLHDQIEESIGSYAKSPEGTPMSRTTFVESQCTPSSEVSVNTNKSKSKSKKSKSHASRRSLTSPSSNSVGRSSTDNLSKDYKHAKRESSGKVAKSDNADQEPRMSNSTPLPSYMQFTESARAKAAALSPKLSPDVQDNNPRKRHSLPITNGKNETSPRMQRSSSQAQQNVKSSVAVPHTPSDRASSAMAMPAPCAAQGSQAEPTVVGAGAAAAVLPEDVLRDILLRLPARTLCRFRAVCRSWRSFLSDPLFIAAHKSKHPGPLIVTCIRDLLGDGGGTVNIMDLSGHVVRRMTTSIENATLLCTRLDLICVTGKKNCHTSGHVIDPATGHTLALPYKRAQEHAHVRAFFSYAFELGQVVSTGEYKALRCVSVTGWSHGSMPMISEVITLGGGAGSRRARWRERPGPPSPVTSGSKKSVVVNGVVYFLLDFASHRLTYTGDRVEPCSIASFDLEAEEWMGTLRGPLQVRNFIEASNGTCDYSDLYRKLSLVNMNGFLVMVHDPMGHPLDLWFLIDIEKCLWDRKYSIGFLYENLFAQPLLVLNDGRIAIGTSDLLRIYDPVSDSYTEFQMAGSRLFAIYTGNLLSLKSSFTSEVQFLCAMQGNICEL</sequence>
<feature type="compositionally biased region" description="Basic residues" evidence="1">
    <location>
        <begin position="647"/>
        <end position="660"/>
    </location>
</feature>
<dbReference type="Pfam" id="PF00646">
    <property type="entry name" value="F-box"/>
    <property type="match status" value="1"/>
</dbReference>
<dbReference type="OMA" id="EVSACIP"/>
<accession>M8AM08</accession>
<feature type="region of interest" description="Disordered" evidence="1">
    <location>
        <begin position="363"/>
        <end position="406"/>
    </location>
</feature>
<dbReference type="eggNOG" id="KOG1075">
    <property type="taxonomic scope" value="Eukaryota"/>
</dbReference>
<dbReference type="Gene3D" id="1.20.5.190">
    <property type="match status" value="1"/>
</dbReference>
<feature type="compositionally biased region" description="Basic and acidic residues" evidence="1">
    <location>
        <begin position="595"/>
        <end position="608"/>
    </location>
</feature>
<dbReference type="PROSITE" id="PS50181">
    <property type="entry name" value="FBOX"/>
    <property type="match status" value="1"/>
</dbReference>
<feature type="region of interest" description="Disordered" evidence="1">
    <location>
        <begin position="24"/>
        <end position="186"/>
    </location>
</feature>
<feature type="region of interest" description="Disordered" evidence="1">
    <location>
        <begin position="595"/>
        <end position="797"/>
    </location>
</feature>
<dbReference type="PANTHER" id="PTHR31111:SF133">
    <property type="entry name" value="OS07G0196600 PROTEIN"/>
    <property type="match status" value="1"/>
</dbReference>
<feature type="compositionally biased region" description="Polar residues" evidence="1">
    <location>
        <begin position="501"/>
        <end position="511"/>
    </location>
</feature>
<dbReference type="InterPro" id="IPR001810">
    <property type="entry name" value="F-box_dom"/>
</dbReference>
<feature type="compositionally biased region" description="Polar residues" evidence="1">
    <location>
        <begin position="428"/>
        <end position="445"/>
    </location>
</feature>
<evidence type="ECO:0000313" key="2">
    <source>
        <dbReference type="EMBL" id="EMS61909.1"/>
    </source>
</evidence>
<feature type="compositionally biased region" description="Polar residues" evidence="1">
    <location>
        <begin position="749"/>
        <end position="774"/>
    </location>
</feature>
<protein>
    <submittedName>
        <fullName evidence="2">Protein IQ-DOMAIN 32</fullName>
    </submittedName>
</protein>
<organism evidence="2">
    <name type="scientific">Triticum urartu</name>
    <name type="common">Red wild einkorn</name>
    <name type="synonym">Crithodium urartu</name>
    <dbReference type="NCBI Taxonomy" id="4572"/>
    <lineage>
        <taxon>Eukaryota</taxon>
        <taxon>Viridiplantae</taxon>
        <taxon>Streptophyta</taxon>
        <taxon>Embryophyta</taxon>
        <taxon>Tracheophyta</taxon>
        <taxon>Spermatophyta</taxon>
        <taxon>Magnoliopsida</taxon>
        <taxon>Liliopsida</taxon>
        <taxon>Poales</taxon>
        <taxon>Poaceae</taxon>
        <taxon>BOP clade</taxon>
        <taxon>Pooideae</taxon>
        <taxon>Triticodae</taxon>
        <taxon>Triticeae</taxon>
        <taxon>Triticinae</taxon>
        <taxon>Triticum</taxon>
    </lineage>
</organism>
<feature type="compositionally biased region" description="Basic and acidic residues" evidence="1">
    <location>
        <begin position="131"/>
        <end position="146"/>
    </location>
</feature>
<feature type="region of interest" description="Disordered" evidence="1">
    <location>
        <begin position="501"/>
        <end position="547"/>
    </location>
</feature>
<feature type="compositionally biased region" description="Polar residues" evidence="1">
    <location>
        <begin position="705"/>
        <end position="720"/>
    </location>
</feature>
<dbReference type="Pfam" id="PF00612">
    <property type="entry name" value="IQ"/>
    <property type="match status" value="2"/>
</dbReference>
<feature type="region of interest" description="Disordered" evidence="1">
    <location>
        <begin position="426"/>
        <end position="484"/>
    </location>
</feature>
<dbReference type="PROSITE" id="PS50096">
    <property type="entry name" value="IQ"/>
    <property type="match status" value="2"/>
</dbReference>
<feature type="compositionally biased region" description="Polar residues" evidence="1">
    <location>
        <begin position="34"/>
        <end position="46"/>
    </location>
</feature>
<name>M8AM08_TRIUA</name>
<dbReference type="PANTHER" id="PTHR31111">
    <property type="entry name" value="BNAA05G37150D PROTEIN-RELATED"/>
    <property type="match status" value="1"/>
</dbReference>
<dbReference type="CDD" id="cd22157">
    <property type="entry name" value="F-box_AtFBW1-like"/>
    <property type="match status" value="1"/>
</dbReference>
<dbReference type="SMART" id="SM00256">
    <property type="entry name" value="FBOX"/>
    <property type="match status" value="1"/>
</dbReference>
<dbReference type="InterPro" id="IPR036047">
    <property type="entry name" value="F-box-like_dom_sf"/>
</dbReference>
<dbReference type="AlphaFoldDB" id="M8AM08"/>
<feature type="compositionally biased region" description="Polar residues" evidence="1">
    <location>
        <begin position="53"/>
        <end position="64"/>
    </location>
</feature>
<feature type="compositionally biased region" description="Basic and acidic residues" evidence="1">
    <location>
        <begin position="68"/>
        <end position="124"/>
    </location>
</feature>
<dbReference type="InterPro" id="IPR000048">
    <property type="entry name" value="IQ_motif_EF-hand-BS"/>
</dbReference>
<feature type="compositionally biased region" description="Polar residues" evidence="1">
    <location>
        <begin position="624"/>
        <end position="645"/>
    </location>
</feature>
<dbReference type="STRING" id="4572.M8AM08"/>